<name>W2KWI8_PHYNI</name>
<reference evidence="1" key="1">
    <citation type="submission" date="2013-11" db="EMBL/GenBank/DDBJ databases">
        <title>The Genome Sequence of Phytophthora parasitica CHvinca01.</title>
        <authorList>
            <consortium name="The Broad Institute Genomics Platform"/>
            <person name="Russ C."/>
            <person name="Tyler B."/>
            <person name="Panabieres F."/>
            <person name="Shan W."/>
            <person name="Tripathy S."/>
            <person name="Grunwald N."/>
            <person name="Machado M."/>
            <person name="Johnson C.S."/>
            <person name="Arredondo F."/>
            <person name="Hong C."/>
            <person name="Coffey M."/>
            <person name="Young S.K."/>
            <person name="Zeng Q."/>
            <person name="Gargeya S."/>
            <person name="Fitzgerald M."/>
            <person name="Abouelleil A."/>
            <person name="Alvarado L."/>
            <person name="Chapman S.B."/>
            <person name="Gainer-Dewar J."/>
            <person name="Goldberg J."/>
            <person name="Griggs A."/>
            <person name="Gujja S."/>
            <person name="Hansen M."/>
            <person name="Howarth C."/>
            <person name="Imamovic A."/>
            <person name="Ireland A."/>
            <person name="Larimer J."/>
            <person name="McCowan C."/>
            <person name="Murphy C."/>
            <person name="Pearson M."/>
            <person name="Poon T.W."/>
            <person name="Priest M."/>
            <person name="Roberts A."/>
            <person name="Saif S."/>
            <person name="Shea T."/>
            <person name="Sykes S."/>
            <person name="Wortman J."/>
            <person name="Nusbaum C."/>
            <person name="Birren B."/>
        </authorList>
    </citation>
    <scope>NUCLEOTIDE SEQUENCE [LARGE SCALE GENOMIC DNA]</scope>
    <source>
        <strain evidence="1">CHvinca01</strain>
    </source>
</reference>
<dbReference type="EMBL" id="KI680693">
    <property type="protein sequence ID" value="ETL88715.1"/>
    <property type="molecule type" value="Genomic_DNA"/>
</dbReference>
<organism evidence="1">
    <name type="scientific">Phytophthora nicotianae</name>
    <name type="common">Potato buckeye rot agent</name>
    <name type="synonym">Phytophthora parasitica</name>
    <dbReference type="NCBI Taxonomy" id="4792"/>
    <lineage>
        <taxon>Eukaryota</taxon>
        <taxon>Sar</taxon>
        <taxon>Stramenopiles</taxon>
        <taxon>Oomycota</taxon>
        <taxon>Peronosporomycetes</taxon>
        <taxon>Peronosporales</taxon>
        <taxon>Peronosporaceae</taxon>
        <taxon>Phytophthora</taxon>
    </lineage>
</organism>
<proteinExistence type="predicted"/>
<feature type="non-terminal residue" evidence="1">
    <location>
        <position position="1"/>
    </location>
</feature>
<dbReference type="AlphaFoldDB" id="W2KWI8"/>
<accession>W2KWI8</accession>
<sequence length="217" mass="25183">CPQIWFQLASADFEGEFPDTRVEWVPLTRDRNVKDLENAIFNITPPILPKNVVATNLRYYASSDVYNQEVRSFLRLVDNLIGFGEDPDNPIIVEVRRPWKRQKLSHELTPIKWSAPTPRVRISVQDDEQLILIPMSCVLGTGIGRRNNMRLILYRRRSLKDQWNEIIRCSIQTYSLLWIYGPPGIGKIVWSVWNTDVRLHTRSYLVGCSLDPLFTSG</sequence>
<dbReference type="OrthoDB" id="77741at2759"/>
<dbReference type="Proteomes" id="UP000054423">
    <property type="component" value="Unassembled WGS sequence"/>
</dbReference>
<gene>
    <name evidence="1" type="ORF">L917_12236</name>
</gene>
<protein>
    <submittedName>
        <fullName evidence="1">Uncharacterized protein</fullName>
    </submittedName>
</protein>
<evidence type="ECO:0000313" key="1">
    <source>
        <dbReference type="EMBL" id="ETL88715.1"/>
    </source>
</evidence>